<gene>
    <name evidence="1" type="ORF">T265_15120</name>
</gene>
<evidence type="ECO:0000313" key="1">
    <source>
        <dbReference type="EMBL" id="KER21311.1"/>
    </source>
</evidence>
<keyword evidence="2" id="KW-1185">Reference proteome</keyword>
<dbReference type="KEGG" id="ovi:T265_15120"/>
<sequence length="291" mass="33167">MVEGYEIGYKKSVSLSRIEIGRCKIWLQIDVGDALLVGFHPRCLNECFNFNFPLINYKAREYHRHHRQHDISVQHRRFTAVCAIHGCTWAGILPGRPHLDRRTIRVLNQSLWLKSLTARQRCLARNANALPFLRKKLPHVPTPNLEGQVTVFVRPLTIDQPGMTLTLSSIAQWIAEVRKPSHHGKVQSLCDGSSCSFMCYACQNTVYRDECCSPCLLQDGANREFHVLRMPKHRLPRRVLFSVPPSGWRKPRGGQHMTWQKGVKEITKSLGVVGVVRLPGWGPCDPICALH</sequence>
<dbReference type="EMBL" id="KL596976">
    <property type="protein sequence ID" value="KER21311.1"/>
    <property type="molecule type" value="Genomic_DNA"/>
</dbReference>
<accession>A0A074Z2M4</accession>
<dbReference type="AlphaFoldDB" id="A0A074Z2M4"/>
<proteinExistence type="predicted"/>
<dbReference type="RefSeq" id="XP_009174944.1">
    <property type="nucleotide sequence ID" value="XM_009176680.1"/>
</dbReference>
<dbReference type="GeneID" id="20329285"/>
<reference evidence="1 2" key="1">
    <citation type="submission" date="2013-11" db="EMBL/GenBank/DDBJ databases">
        <title>Opisthorchis viverrini - life in the bile duct.</title>
        <authorList>
            <person name="Young N.D."/>
            <person name="Nagarajan N."/>
            <person name="Lin S.J."/>
            <person name="Korhonen P.K."/>
            <person name="Jex A.R."/>
            <person name="Hall R.S."/>
            <person name="Safavi-Hemami H."/>
            <person name="Kaewkong W."/>
            <person name="Bertrand D."/>
            <person name="Gao S."/>
            <person name="Seet Q."/>
            <person name="Wongkham S."/>
            <person name="Teh B.T."/>
            <person name="Wongkham C."/>
            <person name="Intapan P.M."/>
            <person name="Maleewong W."/>
            <person name="Yang X."/>
            <person name="Hu M."/>
            <person name="Wang Z."/>
            <person name="Hofmann A."/>
            <person name="Sternberg P.W."/>
            <person name="Tan P."/>
            <person name="Wang J."/>
            <person name="Gasser R.B."/>
        </authorList>
    </citation>
    <scope>NUCLEOTIDE SEQUENCE [LARGE SCALE GENOMIC DNA]</scope>
</reference>
<protein>
    <submittedName>
        <fullName evidence="1">Uncharacterized protein</fullName>
    </submittedName>
</protein>
<dbReference type="CTD" id="20329285"/>
<dbReference type="STRING" id="6198.A0A074Z2M4"/>
<feature type="non-terminal residue" evidence="1">
    <location>
        <position position="291"/>
    </location>
</feature>
<dbReference type="Proteomes" id="UP000054324">
    <property type="component" value="Unassembled WGS sequence"/>
</dbReference>
<dbReference type="OrthoDB" id="307899at2759"/>
<name>A0A074Z2M4_OPIVI</name>
<evidence type="ECO:0000313" key="2">
    <source>
        <dbReference type="Proteomes" id="UP000054324"/>
    </source>
</evidence>
<organism evidence="1 2">
    <name type="scientific">Opisthorchis viverrini</name>
    <name type="common">Southeast Asian liver fluke</name>
    <dbReference type="NCBI Taxonomy" id="6198"/>
    <lineage>
        <taxon>Eukaryota</taxon>
        <taxon>Metazoa</taxon>
        <taxon>Spiralia</taxon>
        <taxon>Lophotrochozoa</taxon>
        <taxon>Platyhelminthes</taxon>
        <taxon>Trematoda</taxon>
        <taxon>Digenea</taxon>
        <taxon>Opisthorchiida</taxon>
        <taxon>Opisthorchiata</taxon>
        <taxon>Opisthorchiidae</taxon>
        <taxon>Opisthorchis</taxon>
    </lineage>
</organism>